<keyword evidence="1" id="KW-0472">Membrane</keyword>
<proteinExistence type="predicted"/>
<organism evidence="3 4">
    <name type="scientific">Mycobacterium yunnanensis</name>
    <dbReference type="NCBI Taxonomy" id="368477"/>
    <lineage>
        <taxon>Bacteria</taxon>
        <taxon>Bacillati</taxon>
        <taxon>Actinomycetota</taxon>
        <taxon>Actinomycetes</taxon>
        <taxon>Mycobacteriales</taxon>
        <taxon>Mycobacteriaceae</taxon>
        <taxon>Mycobacterium</taxon>
    </lineage>
</organism>
<comment type="caution">
    <text evidence="3">The sequence shown here is derived from an EMBL/GenBank/DDBJ whole genome shotgun (WGS) entry which is preliminary data.</text>
</comment>
<dbReference type="GO" id="GO:0005576">
    <property type="term" value="C:extracellular region"/>
    <property type="evidence" value="ECO:0007669"/>
    <property type="project" value="TreeGrafter"/>
</dbReference>
<dbReference type="PANTHER" id="PTHR33371">
    <property type="entry name" value="INTERMEMBRANE PHOSPHOLIPID TRANSPORT SYSTEM BINDING PROTEIN MLAD-RELATED"/>
    <property type="match status" value="1"/>
</dbReference>
<dbReference type="Proteomes" id="UP001141629">
    <property type="component" value="Unassembled WGS sequence"/>
</dbReference>
<keyword evidence="1" id="KW-1133">Transmembrane helix</keyword>
<accession>A0A9X2Z5X7</accession>
<dbReference type="InterPro" id="IPR052336">
    <property type="entry name" value="MlaD_Phospholipid_Transporter"/>
</dbReference>
<keyword evidence="4" id="KW-1185">Reference proteome</keyword>
<evidence type="ECO:0000256" key="1">
    <source>
        <dbReference type="SAM" id="Phobius"/>
    </source>
</evidence>
<dbReference type="NCBIfam" id="TIGR00996">
    <property type="entry name" value="Mtu_fam_mce"/>
    <property type="match status" value="1"/>
</dbReference>
<dbReference type="Pfam" id="PF02470">
    <property type="entry name" value="MlaD"/>
    <property type="match status" value="1"/>
</dbReference>
<dbReference type="RefSeq" id="WP_263998750.1">
    <property type="nucleotide sequence ID" value="NZ_JACKVK010000013.1"/>
</dbReference>
<sequence length="354" mass="38267">MPNKHTRERDPLRTGFFGITIITCLVLTSFGYTTVPFWPRGKNYSAYFTNAAGVVAGSDVQVYGYPVGKVTKVDLVDRSAKIDFTVDRKLRIGDQSLVAIKTDTVLGQRALVITPKGSGTTTSIPLGRTTTPYSLNNALQDLGQNVGDLDKPRFVEALQTLTDALHDATPQLRGALDGITALSRSVNARDEQVETLLSHANSVSEVLARRAEQINLLISDGNSLFTELDSRRQAINQLITGITDISRQISGFVADNRTEFGPALQKLNLVLDNLNAHREHIGEALKRLPGYSTALGEVVASAPGFEANIGGVPPPSAAALLFDTYFQPGKLPDSLADLLRGFLVERATIRPKSP</sequence>
<evidence type="ECO:0000313" key="4">
    <source>
        <dbReference type="Proteomes" id="UP001141629"/>
    </source>
</evidence>
<name>A0A9X2Z5X7_9MYCO</name>
<reference evidence="3" key="1">
    <citation type="submission" date="2020-07" db="EMBL/GenBank/DDBJ databases">
        <authorList>
            <person name="Pettersson B.M.F."/>
            <person name="Behra P.R.K."/>
            <person name="Ramesh M."/>
            <person name="Das S."/>
            <person name="Dasgupta S."/>
            <person name="Kirsebom L.A."/>
        </authorList>
    </citation>
    <scope>NUCLEOTIDE SEQUENCE</scope>
    <source>
        <strain evidence="3">DSM 44838</strain>
    </source>
</reference>
<dbReference type="PRINTS" id="PR01782">
    <property type="entry name" value="MCEVIRFACTOR"/>
</dbReference>
<keyword evidence="1" id="KW-0812">Transmembrane</keyword>
<evidence type="ECO:0000259" key="2">
    <source>
        <dbReference type="Pfam" id="PF02470"/>
    </source>
</evidence>
<feature type="transmembrane region" description="Helical" evidence="1">
    <location>
        <begin position="12"/>
        <end position="32"/>
    </location>
</feature>
<dbReference type="EMBL" id="JACKVK010000013">
    <property type="protein sequence ID" value="MCV7423783.1"/>
    <property type="molecule type" value="Genomic_DNA"/>
</dbReference>
<gene>
    <name evidence="3" type="ORF">H7K45_24825</name>
</gene>
<feature type="domain" description="Mce/MlaD" evidence="2">
    <location>
        <begin position="41"/>
        <end position="115"/>
    </location>
</feature>
<reference evidence="3" key="2">
    <citation type="journal article" date="2022" name="BMC Genomics">
        <title>Comparative genome analysis of mycobacteria focusing on tRNA and non-coding RNA.</title>
        <authorList>
            <person name="Behra P.R.K."/>
            <person name="Pettersson B.M.F."/>
            <person name="Ramesh M."/>
            <person name="Das S."/>
            <person name="Dasgupta S."/>
            <person name="Kirsebom L.A."/>
        </authorList>
    </citation>
    <scope>NUCLEOTIDE SEQUENCE</scope>
    <source>
        <strain evidence="3">DSM 44838</strain>
    </source>
</reference>
<dbReference type="SUPFAM" id="SSF58104">
    <property type="entry name" value="Methyl-accepting chemotaxis protein (MCP) signaling domain"/>
    <property type="match status" value="1"/>
</dbReference>
<dbReference type="InterPro" id="IPR003399">
    <property type="entry name" value="Mce/MlaD"/>
</dbReference>
<dbReference type="InterPro" id="IPR005693">
    <property type="entry name" value="Mce"/>
</dbReference>
<evidence type="ECO:0000313" key="3">
    <source>
        <dbReference type="EMBL" id="MCV7423783.1"/>
    </source>
</evidence>
<dbReference type="AlphaFoldDB" id="A0A9X2Z5X7"/>
<dbReference type="PANTHER" id="PTHR33371:SF18">
    <property type="entry name" value="MCE-FAMILY PROTEIN MCE3C"/>
    <property type="match status" value="1"/>
</dbReference>
<protein>
    <submittedName>
        <fullName evidence="3">MCE family protein</fullName>
    </submittedName>
</protein>